<protein>
    <submittedName>
        <fullName evidence="1">Uncharacterized protein</fullName>
    </submittedName>
</protein>
<proteinExistence type="predicted"/>
<evidence type="ECO:0000313" key="1">
    <source>
        <dbReference type="EMBL" id="KAK8497518.1"/>
    </source>
</evidence>
<sequence length="174" mass="19919">MTLRIRHRRACKHAITLADSSHSHSPQLFPFAKTQKDRNVVADKLAALGHSLTRARSMFAIPPGSVAVMVEEEQACWEEPGDQVMAEFFSGSPKFEKLHKEADRILKNIITKHKERRKILDDSNGEEVKDLVDILLDFQENDELEFPLSVTTSKQSSWSIPWFFTCCMVLDIYD</sequence>
<name>A0ABR2ATS5_9ROSI</name>
<dbReference type="Proteomes" id="UP001472677">
    <property type="component" value="Unassembled WGS sequence"/>
</dbReference>
<accession>A0ABR2ATS5</accession>
<organism evidence="1 2">
    <name type="scientific">Hibiscus sabdariffa</name>
    <name type="common">roselle</name>
    <dbReference type="NCBI Taxonomy" id="183260"/>
    <lineage>
        <taxon>Eukaryota</taxon>
        <taxon>Viridiplantae</taxon>
        <taxon>Streptophyta</taxon>
        <taxon>Embryophyta</taxon>
        <taxon>Tracheophyta</taxon>
        <taxon>Spermatophyta</taxon>
        <taxon>Magnoliopsida</taxon>
        <taxon>eudicotyledons</taxon>
        <taxon>Gunneridae</taxon>
        <taxon>Pentapetalae</taxon>
        <taxon>rosids</taxon>
        <taxon>malvids</taxon>
        <taxon>Malvales</taxon>
        <taxon>Malvaceae</taxon>
        <taxon>Malvoideae</taxon>
        <taxon>Hibiscus</taxon>
    </lineage>
</organism>
<gene>
    <name evidence="1" type="ORF">V6N12_010219</name>
</gene>
<comment type="caution">
    <text evidence="1">The sequence shown here is derived from an EMBL/GenBank/DDBJ whole genome shotgun (WGS) entry which is preliminary data.</text>
</comment>
<keyword evidence="2" id="KW-1185">Reference proteome</keyword>
<reference evidence="1 2" key="1">
    <citation type="journal article" date="2024" name="G3 (Bethesda)">
        <title>Genome assembly of Hibiscus sabdariffa L. provides insights into metabolisms of medicinal natural products.</title>
        <authorList>
            <person name="Kim T."/>
        </authorList>
    </citation>
    <scope>NUCLEOTIDE SEQUENCE [LARGE SCALE GENOMIC DNA]</scope>
    <source>
        <strain evidence="1">TK-2024</strain>
        <tissue evidence="1">Old leaves</tissue>
    </source>
</reference>
<dbReference type="EMBL" id="JBBPBM010000305">
    <property type="protein sequence ID" value="KAK8497518.1"/>
    <property type="molecule type" value="Genomic_DNA"/>
</dbReference>
<evidence type="ECO:0000313" key="2">
    <source>
        <dbReference type="Proteomes" id="UP001472677"/>
    </source>
</evidence>